<dbReference type="PROSITE" id="PS00138">
    <property type="entry name" value="SUBTILASE_SER"/>
    <property type="match status" value="1"/>
</dbReference>
<accession>A0A6J7P424</accession>
<dbReference type="InterPro" id="IPR000209">
    <property type="entry name" value="Peptidase_S8/S53_dom"/>
</dbReference>
<reference evidence="10" key="1">
    <citation type="submission" date="2020-05" db="EMBL/GenBank/DDBJ databases">
        <authorList>
            <person name="Chiriac C."/>
            <person name="Salcher M."/>
            <person name="Ghai R."/>
            <person name="Kavagutti S V."/>
        </authorList>
    </citation>
    <scope>NUCLEOTIDE SEQUENCE</scope>
</reference>
<evidence type="ECO:0000313" key="7">
    <source>
        <dbReference type="EMBL" id="CAB4745066.1"/>
    </source>
</evidence>
<dbReference type="SUPFAM" id="SSF52743">
    <property type="entry name" value="Subtilisin-like"/>
    <property type="match status" value="1"/>
</dbReference>
<feature type="domain" description="Peptidase S8/S53" evidence="5">
    <location>
        <begin position="438"/>
        <end position="546"/>
    </location>
</feature>
<dbReference type="EMBL" id="CAFBOL010000063">
    <property type="protein sequence ID" value="CAB5000460.1"/>
    <property type="molecule type" value="Genomic_DNA"/>
</dbReference>
<keyword evidence="2" id="KW-0645">Protease</keyword>
<evidence type="ECO:0000313" key="6">
    <source>
        <dbReference type="EMBL" id="CAB4365257.1"/>
    </source>
</evidence>
<organism evidence="10">
    <name type="scientific">freshwater metagenome</name>
    <dbReference type="NCBI Taxonomy" id="449393"/>
    <lineage>
        <taxon>unclassified sequences</taxon>
        <taxon>metagenomes</taxon>
        <taxon>ecological metagenomes</taxon>
    </lineage>
</organism>
<protein>
    <submittedName>
        <fullName evidence="10">Unannotated protein</fullName>
    </submittedName>
</protein>
<dbReference type="AlphaFoldDB" id="A0A6J7P424"/>
<dbReference type="GO" id="GO:0006508">
    <property type="term" value="P:proteolysis"/>
    <property type="evidence" value="ECO:0007669"/>
    <property type="project" value="UniProtKB-KW"/>
</dbReference>
<comment type="similarity">
    <text evidence="1">Belongs to the peptidase S8 family.</text>
</comment>
<dbReference type="InterPro" id="IPR036852">
    <property type="entry name" value="Peptidase_S8/S53_dom_sf"/>
</dbReference>
<evidence type="ECO:0000256" key="2">
    <source>
        <dbReference type="ARBA" id="ARBA00022670"/>
    </source>
</evidence>
<evidence type="ECO:0000256" key="4">
    <source>
        <dbReference type="ARBA" id="ARBA00022825"/>
    </source>
</evidence>
<sequence>MRMVRAAATAVVLTGALWAAPSEAARTPLRDGTAVPVEVLTSDTALVADAITALGGHVTGSVEGEVVQAMVPAGQVRALAATPGAEAVQSPHNVSQLANPYTRIDAAIGTGTPGNEVALTNADAWHTANYTGQTIKVGIVDYFDLSLWNTAEHGPTPTAGNSFCLDTAGFGLCSGASTFAPNSNGQHGVAVAEIVKDMAPGAQLYLATASTVSDLRAAIDWFAANGVTILTRSLGAAYDGPGDGTGPLDAVVDYAVEKGITWFNSGGNGGVDNYVRRTVPTNLATGGYVDFDPGAGVDTWLRLDGANVALDGVRWANDWYLPAAQKSDYSVEFWVPTVDPTTQSNPEHWDPTGNASRITVVDAHQTAGANPLEAADMQFTPTNSYGSYGGITYLRIKLNPGSSVGATPDAMEIELASGLTELGYSQASGSSARPVVDSRSIGLIAVGAVDPAAGSVIAPYSSQGPTTDGRIKPDLSAPSGLTSTIYTGASGFQGTSAAAPTAAGAAAILQGAHLANPLTTSALLRSFATEYGDLGAPGADNVFGAGKLVLPDPPAAPALGYSARSKYVPLGAPTRVLDTRPAPDHVGPAVLTGPYPTQTVFEFHVLGTGGVPTTGVSAVAINLTSVGSLSAGYVQAYPSLRATTGATSTLNISSIGGPRPNFAVVPVGEGGNISVFLPVGGEAVIDVMGYFADNQTTSSDGRFVPIPTPERWMDTRGLGGAPLPLSFGGRPRLAAPGEVIDVPVLRTTAVPATGVSALVVTLTAADASANGFLRVMPKGMVNPQHSNLNCTPESAVANVAIVPLGANGQLSVGTQRSVNIILDVVGYITSGTTAAGTTGLFMPITPGRAADTRLAPPSPLIGGSIRRFQITALTAVGAPVVPGSAIGISGNLTVTQPQASGWLKVFPGFEPPTSNLNYGMSQTVAAGALLKLDGSGGVNARMSKTGHVIIDVNGYFLP</sequence>
<evidence type="ECO:0000256" key="3">
    <source>
        <dbReference type="ARBA" id="ARBA00022801"/>
    </source>
</evidence>
<keyword evidence="4" id="KW-0720">Serine protease</keyword>
<evidence type="ECO:0000259" key="5">
    <source>
        <dbReference type="Pfam" id="PF00082"/>
    </source>
</evidence>
<dbReference type="InterPro" id="IPR050131">
    <property type="entry name" value="Peptidase_S8_subtilisin-like"/>
</dbReference>
<dbReference type="PANTHER" id="PTHR43806:SF11">
    <property type="entry name" value="CEREVISIN-RELATED"/>
    <property type="match status" value="1"/>
</dbReference>
<evidence type="ECO:0000313" key="10">
    <source>
        <dbReference type="EMBL" id="CAB5000460.1"/>
    </source>
</evidence>
<dbReference type="EMBL" id="CAEZYF010000031">
    <property type="protein sequence ID" value="CAB4745066.1"/>
    <property type="molecule type" value="Genomic_DNA"/>
</dbReference>
<dbReference type="Pfam" id="PF00082">
    <property type="entry name" value="Peptidase_S8"/>
    <property type="match status" value="1"/>
</dbReference>
<dbReference type="EMBL" id="CAFAAV010000288">
    <property type="protein sequence ID" value="CAB4835122.1"/>
    <property type="molecule type" value="Genomic_DNA"/>
</dbReference>
<keyword evidence="3" id="KW-0378">Hydrolase</keyword>
<dbReference type="GO" id="GO:0004252">
    <property type="term" value="F:serine-type endopeptidase activity"/>
    <property type="evidence" value="ECO:0007669"/>
    <property type="project" value="InterPro"/>
</dbReference>
<dbReference type="PROSITE" id="PS51892">
    <property type="entry name" value="SUBTILASE"/>
    <property type="match status" value="1"/>
</dbReference>
<dbReference type="PANTHER" id="PTHR43806">
    <property type="entry name" value="PEPTIDASE S8"/>
    <property type="match status" value="1"/>
</dbReference>
<proteinExistence type="inferred from homology"/>
<gene>
    <name evidence="7" type="ORF">UFOPK2656_03177</name>
    <name evidence="8" type="ORF">UFOPK3099_02671</name>
    <name evidence="9" type="ORF">UFOPK3651_02856</name>
    <name evidence="10" type="ORF">UFOPK3931_02096</name>
    <name evidence="6" type="ORF">UFOPK4189_03003</name>
</gene>
<evidence type="ECO:0000256" key="1">
    <source>
        <dbReference type="ARBA" id="ARBA00011073"/>
    </source>
</evidence>
<name>A0A6J7P424_9ZZZZ</name>
<evidence type="ECO:0000313" key="8">
    <source>
        <dbReference type="EMBL" id="CAB4835122.1"/>
    </source>
</evidence>
<evidence type="ECO:0000313" key="9">
    <source>
        <dbReference type="EMBL" id="CAB4951168.1"/>
    </source>
</evidence>
<dbReference type="EMBL" id="CAESGF010000027">
    <property type="protein sequence ID" value="CAB4365257.1"/>
    <property type="molecule type" value="Genomic_DNA"/>
</dbReference>
<dbReference type="EMBL" id="CAFBMT010000023">
    <property type="protein sequence ID" value="CAB4951168.1"/>
    <property type="molecule type" value="Genomic_DNA"/>
</dbReference>
<dbReference type="Gene3D" id="3.40.50.200">
    <property type="entry name" value="Peptidase S8/S53 domain"/>
    <property type="match status" value="2"/>
</dbReference>
<dbReference type="InterPro" id="IPR023828">
    <property type="entry name" value="Peptidase_S8_Ser-AS"/>
</dbReference>